<evidence type="ECO:0000313" key="1">
    <source>
        <dbReference type="EMBL" id="EMD89758.1"/>
    </source>
</evidence>
<reference evidence="2" key="2">
    <citation type="submission" date="2012-06" db="EMBL/GenBank/DDBJ databases">
        <title>Comparative genome structure, secondary metabolite and effector coding capacity across Cochliobolus pathogens.</title>
        <authorList>
            <consortium name="US DOE Joint Genome Institute (JGI-PGF)"/>
            <person name="Condon B.J."/>
            <person name="Leng Y."/>
            <person name="Wu D."/>
            <person name="Bushley K.E."/>
            <person name="Ohm R.A."/>
            <person name="Otillar R."/>
            <person name="Martin J."/>
            <person name="Schackwitz W."/>
            <person name="Grimwood J."/>
            <person name="MohdZainudin N."/>
            <person name="Xue C."/>
            <person name="Wang R."/>
            <person name="Dhillon B."/>
            <person name="Tu Z.J."/>
            <person name="Steffenson B.J."/>
            <person name="Salamov A."/>
            <person name="Sun H."/>
            <person name="Lowry S."/>
            <person name="LaButti K."/>
            <person name="Han J."/>
            <person name="Copeland A."/>
            <person name="Lindquist E."/>
            <person name="Lucas S."/>
            <person name="Barry K."/>
            <person name="Schmutz J."/>
            <person name="Baker S."/>
            <person name="Grigoriev I.V."/>
            <person name="Zhong S."/>
            <person name="Turgeon B.G."/>
        </authorList>
    </citation>
    <scope>NUCLEOTIDE SEQUENCE</scope>
    <source>
        <strain evidence="2">C5</strain>
    </source>
</reference>
<dbReference type="HOGENOM" id="CLU_2558133_0_0_1"/>
<organism evidence="2 3">
    <name type="scientific">Cochliobolus heterostrophus (strain C5 / ATCC 48332 / race O)</name>
    <name type="common">Southern corn leaf blight fungus</name>
    <name type="synonym">Bipolaris maydis</name>
    <dbReference type="NCBI Taxonomy" id="701091"/>
    <lineage>
        <taxon>Eukaryota</taxon>
        <taxon>Fungi</taxon>
        <taxon>Dikarya</taxon>
        <taxon>Ascomycota</taxon>
        <taxon>Pezizomycotina</taxon>
        <taxon>Dothideomycetes</taxon>
        <taxon>Pleosporomycetidae</taxon>
        <taxon>Pleosporales</taxon>
        <taxon>Pleosporineae</taxon>
        <taxon>Pleosporaceae</taxon>
        <taxon>Bipolaris</taxon>
    </lineage>
</organism>
<reference evidence="2 3" key="1">
    <citation type="journal article" date="2012" name="PLoS Pathog.">
        <title>Diverse lifestyles and strategies of plant pathogenesis encoded in the genomes of eighteen Dothideomycetes fungi.</title>
        <authorList>
            <person name="Ohm R.A."/>
            <person name="Feau N."/>
            <person name="Henrissat B."/>
            <person name="Schoch C.L."/>
            <person name="Horwitz B.A."/>
            <person name="Barry K.W."/>
            <person name="Condon B.J."/>
            <person name="Copeland A.C."/>
            <person name="Dhillon B."/>
            <person name="Glaser F."/>
            <person name="Hesse C.N."/>
            <person name="Kosti I."/>
            <person name="LaButti K."/>
            <person name="Lindquist E.A."/>
            <person name="Lucas S."/>
            <person name="Salamov A.A."/>
            <person name="Bradshaw R.E."/>
            <person name="Ciuffetti L."/>
            <person name="Hamelin R.C."/>
            <person name="Kema G.H.J."/>
            <person name="Lawrence C."/>
            <person name="Scott J.A."/>
            <person name="Spatafora J.W."/>
            <person name="Turgeon B.G."/>
            <person name="de Wit P.J.G.M."/>
            <person name="Zhong S."/>
            <person name="Goodwin S.B."/>
            <person name="Grigoriev I.V."/>
        </authorList>
    </citation>
    <scope>NUCLEOTIDE SEQUENCE [LARGE SCALE GENOMIC DNA]</scope>
    <source>
        <strain evidence="2">C5</strain>
        <strain evidence="3">C5 / ATCC 48332 / race O</strain>
    </source>
</reference>
<keyword evidence="3" id="KW-1185">Reference proteome</keyword>
<dbReference type="EMBL" id="KB445578">
    <property type="protein sequence ID" value="EMD89758.1"/>
    <property type="molecule type" value="Genomic_DNA"/>
</dbReference>
<reference evidence="3" key="3">
    <citation type="journal article" date="2013" name="PLoS Genet.">
        <title>Comparative genome structure, secondary metabolite, and effector coding capacity across Cochliobolus pathogens.</title>
        <authorList>
            <person name="Condon B.J."/>
            <person name="Leng Y."/>
            <person name="Wu D."/>
            <person name="Bushley K.E."/>
            <person name="Ohm R.A."/>
            <person name="Otillar R."/>
            <person name="Martin J."/>
            <person name="Schackwitz W."/>
            <person name="Grimwood J."/>
            <person name="MohdZainudin N."/>
            <person name="Xue C."/>
            <person name="Wang R."/>
            <person name="Manning V.A."/>
            <person name="Dhillon B."/>
            <person name="Tu Z.J."/>
            <person name="Steffenson B.J."/>
            <person name="Salamov A."/>
            <person name="Sun H."/>
            <person name="Lowry S."/>
            <person name="LaButti K."/>
            <person name="Han J."/>
            <person name="Copeland A."/>
            <person name="Lindquist E."/>
            <person name="Barry K."/>
            <person name="Schmutz J."/>
            <person name="Baker S.E."/>
            <person name="Ciuffetti L.M."/>
            <person name="Grigoriev I.V."/>
            <person name="Zhong S."/>
            <person name="Turgeon B.G."/>
        </authorList>
    </citation>
    <scope>NUCLEOTIDE SEQUENCE [LARGE SCALE GENOMIC DNA]</scope>
    <source>
        <strain evidence="3">C5 / ATCC 48332 / race O</strain>
    </source>
</reference>
<name>M2UNE1_COCH5</name>
<evidence type="ECO:0000313" key="2">
    <source>
        <dbReference type="EMBL" id="EMD95121.1"/>
    </source>
</evidence>
<dbReference type="EMBL" id="KB445571">
    <property type="protein sequence ID" value="EMD95121.1"/>
    <property type="molecule type" value="Genomic_DNA"/>
</dbReference>
<proteinExistence type="predicted"/>
<gene>
    <name evidence="2" type="ORF">COCHEDRAFT_1211106</name>
    <name evidence="1" type="ORF">COCHEDRAFT_1214811</name>
</gene>
<dbReference type="AlphaFoldDB" id="M2UNE1"/>
<accession>M2UNE1</accession>
<protein>
    <submittedName>
        <fullName evidence="2">Uncharacterized protein</fullName>
    </submittedName>
</protein>
<evidence type="ECO:0000313" key="3">
    <source>
        <dbReference type="Proteomes" id="UP000016936"/>
    </source>
</evidence>
<dbReference type="Proteomes" id="UP000016936">
    <property type="component" value="Unassembled WGS sequence"/>
</dbReference>
<sequence length="82" mass="8802">MYDAPTRMLVTKTAYATCFISSNESAGGTSDVQRNPPHKQSLAQPLCDFQNLDPDTSEPFQGLSTGSLTYVGSEELKASLNA</sequence>